<name>A0A1Q5PBM8_9BACT</name>
<gene>
    <name evidence="1" type="ORF">A3841_01230</name>
</gene>
<dbReference type="EMBL" id="LVWA01000008">
    <property type="protein sequence ID" value="OKL39597.1"/>
    <property type="molecule type" value="Genomic_DNA"/>
</dbReference>
<dbReference type="OrthoDB" id="851916at2"/>
<dbReference type="AlphaFoldDB" id="A0A1Q5PBM8"/>
<sequence length="143" mass="16585">MPTSILQARQHYTALHEQHLTMRYYDADKLLFNEWRGVVPSEVLKLYTLTVCHFVVDYEVAYVLADYSRMTAPSLVDQLWVINHSENLLRHSVLLRVATVLSPELFQPLEEPATNPPAIGLKLPCDMRDFPLKEEALHWLLPM</sequence>
<keyword evidence="2" id="KW-1185">Reference proteome</keyword>
<protein>
    <submittedName>
        <fullName evidence="1">Uncharacterized protein</fullName>
    </submittedName>
</protein>
<proteinExistence type="predicted"/>
<reference evidence="1 2" key="1">
    <citation type="submission" date="2016-03" db="EMBL/GenBank/DDBJ databases">
        <title>Genome sequence of Pontibacter sp. nov., of the family cytophagaceae, isolated from marine sediment of the Yellow Sea, China.</title>
        <authorList>
            <person name="Zhang G."/>
            <person name="Zhang R."/>
        </authorList>
    </citation>
    <scope>NUCLEOTIDE SEQUENCE [LARGE SCALE GENOMIC DNA]</scope>
    <source>
        <strain evidence="1 2">S10-8</strain>
    </source>
</reference>
<dbReference type="Proteomes" id="UP000186551">
    <property type="component" value="Unassembled WGS sequence"/>
</dbReference>
<organism evidence="1 2">
    <name type="scientific">Pontibacter flavimaris</name>
    <dbReference type="NCBI Taxonomy" id="1797110"/>
    <lineage>
        <taxon>Bacteria</taxon>
        <taxon>Pseudomonadati</taxon>
        <taxon>Bacteroidota</taxon>
        <taxon>Cytophagia</taxon>
        <taxon>Cytophagales</taxon>
        <taxon>Hymenobacteraceae</taxon>
        <taxon>Pontibacter</taxon>
    </lineage>
</organism>
<comment type="caution">
    <text evidence="1">The sequence shown here is derived from an EMBL/GenBank/DDBJ whole genome shotgun (WGS) entry which is preliminary data.</text>
</comment>
<evidence type="ECO:0000313" key="1">
    <source>
        <dbReference type="EMBL" id="OKL39597.1"/>
    </source>
</evidence>
<dbReference type="RefSeq" id="WP_073852936.1">
    <property type="nucleotide sequence ID" value="NZ_LVWA01000008.1"/>
</dbReference>
<evidence type="ECO:0000313" key="2">
    <source>
        <dbReference type="Proteomes" id="UP000186551"/>
    </source>
</evidence>
<accession>A0A1Q5PBM8</accession>